<reference evidence="2 3" key="1">
    <citation type="submission" date="2019-04" db="EMBL/GenBank/DDBJ databases">
        <title>Draft genome of the big-headed turtle Platysternon megacephalum.</title>
        <authorList>
            <person name="Gong S."/>
        </authorList>
    </citation>
    <scope>NUCLEOTIDE SEQUENCE [LARGE SCALE GENOMIC DNA]</scope>
    <source>
        <strain evidence="2">DO16091913</strain>
        <tissue evidence="2">Muscle</tissue>
    </source>
</reference>
<reference evidence="2 3" key="2">
    <citation type="submission" date="2019-04" db="EMBL/GenBank/DDBJ databases">
        <title>The genome sequence of big-headed turtle.</title>
        <authorList>
            <person name="Gong S."/>
        </authorList>
    </citation>
    <scope>NUCLEOTIDE SEQUENCE [LARGE SCALE GENOMIC DNA]</scope>
    <source>
        <strain evidence="2">DO16091913</strain>
        <tissue evidence="2">Muscle</tissue>
    </source>
</reference>
<proteinExistence type="predicted"/>
<evidence type="ECO:0000313" key="3">
    <source>
        <dbReference type="Proteomes" id="UP000297703"/>
    </source>
</evidence>
<sequence length="134" mass="15023">MSIQPLLCIEGLEYSIPHSEQNWCPSLALVLSPHPTLPLPYQWAGCLMLRGFLLTAPLSPNKKVHAEVRRRWVTLGIEGREGGRVFQSRGRQNAWGVSQASPLGVRRVSNPQHKVPPSPYHRPQKTTEIESASR</sequence>
<evidence type="ECO:0000313" key="2">
    <source>
        <dbReference type="EMBL" id="TFK05081.1"/>
    </source>
</evidence>
<dbReference type="EMBL" id="QXTE01000121">
    <property type="protein sequence ID" value="TFK05081.1"/>
    <property type="molecule type" value="Genomic_DNA"/>
</dbReference>
<accession>A0A4D9E2H0</accession>
<feature type="region of interest" description="Disordered" evidence="1">
    <location>
        <begin position="88"/>
        <end position="134"/>
    </location>
</feature>
<keyword evidence="3" id="KW-1185">Reference proteome</keyword>
<name>A0A4D9E2H0_9SAUR</name>
<evidence type="ECO:0000256" key="1">
    <source>
        <dbReference type="SAM" id="MobiDB-lite"/>
    </source>
</evidence>
<organism evidence="2 3">
    <name type="scientific">Platysternon megacephalum</name>
    <name type="common">big-headed turtle</name>
    <dbReference type="NCBI Taxonomy" id="55544"/>
    <lineage>
        <taxon>Eukaryota</taxon>
        <taxon>Metazoa</taxon>
        <taxon>Chordata</taxon>
        <taxon>Craniata</taxon>
        <taxon>Vertebrata</taxon>
        <taxon>Euteleostomi</taxon>
        <taxon>Archelosauria</taxon>
        <taxon>Testudinata</taxon>
        <taxon>Testudines</taxon>
        <taxon>Cryptodira</taxon>
        <taxon>Durocryptodira</taxon>
        <taxon>Testudinoidea</taxon>
        <taxon>Platysternidae</taxon>
        <taxon>Platysternon</taxon>
    </lineage>
</organism>
<feature type="compositionally biased region" description="Basic and acidic residues" evidence="1">
    <location>
        <begin position="125"/>
        <end position="134"/>
    </location>
</feature>
<gene>
    <name evidence="2" type="ORF">DR999_PMT12328</name>
</gene>
<protein>
    <submittedName>
        <fullName evidence="2">Pleckstrin homology domain-containing family B member 1</fullName>
    </submittedName>
</protein>
<dbReference type="AlphaFoldDB" id="A0A4D9E2H0"/>
<comment type="caution">
    <text evidence="2">The sequence shown here is derived from an EMBL/GenBank/DDBJ whole genome shotgun (WGS) entry which is preliminary data.</text>
</comment>
<dbReference type="Proteomes" id="UP000297703">
    <property type="component" value="Unassembled WGS sequence"/>
</dbReference>
<feature type="compositionally biased region" description="Polar residues" evidence="1">
    <location>
        <begin position="89"/>
        <end position="101"/>
    </location>
</feature>